<gene>
    <name evidence="3" type="ORF">RchiOBHm_Chr5g0023951</name>
</gene>
<dbReference type="InterPro" id="IPR000719">
    <property type="entry name" value="Prot_kinase_dom"/>
</dbReference>
<organism evidence="3 4">
    <name type="scientific">Rosa chinensis</name>
    <name type="common">China rose</name>
    <dbReference type="NCBI Taxonomy" id="74649"/>
    <lineage>
        <taxon>Eukaryota</taxon>
        <taxon>Viridiplantae</taxon>
        <taxon>Streptophyta</taxon>
        <taxon>Embryophyta</taxon>
        <taxon>Tracheophyta</taxon>
        <taxon>Spermatophyta</taxon>
        <taxon>Magnoliopsida</taxon>
        <taxon>eudicotyledons</taxon>
        <taxon>Gunneridae</taxon>
        <taxon>Pentapetalae</taxon>
        <taxon>rosids</taxon>
        <taxon>fabids</taxon>
        <taxon>Rosales</taxon>
        <taxon>Rosaceae</taxon>
        <taxon>Rosoideae</taxon>
        <taxon>Rosoideae incertae sedis</taxon>
        <taxon>Rosa</taxon>
    </lineage>
</organism>
<dbReference type="SUPFAM" id="SSF56112">
    <property type="entry name" value="Protein kinase-like (PK-like)"/>
    <property type="match status" value="1"/>
</dbReference>
<reference evidence="3 4" key="1">
    <citation type="journal article" date="2018" name="Nat. Genet.">
        <title>The Rosa genome provides new insights in the design of modern roses.</title>
        <authorList>
            <person name="Bendahmane M."/>
        </authorList>
    </citation>
    <scope>NUCLEOTIDE SEQUENCE [LARGE SCALE GENOMIC DNA]</scope>
    <source>
        <strain evidence="4">cv. Old Blush</strain>
    </source>
</reference>
<protein>
    <recommendedName>
        <fullName evidence="2">Protein kinase domain-containing protein</fullName>
    </recommendedName>
</protein>
<dbReference type="Gene3D" id="1.10.510.10">
    <property type="entry name" value="Transferase(Phosphotransferase) domain 1"/>
    <property type="match status" value="1"/>
</dbReference>
<accession>A0A2P6Q881</accession>
<dbReference type="GO" id="GO:0004672">
    <property type="term" value="F:protein kinase activity"/>
    <property type="evidence" value="ECO:0007669"/>
    <property type="project" value="InterPro"/>
</dbReference>
<evidence type="ECO:0000313" key="3">
    <source>
        <dbReference type="EMBL" id="PRQ30374.1"/>
    </source>
</evidence>
<dbReference type="STRING" id="74649.A0A2P6Q881"/>
<keyword evidence="3" id="KW-0808">Transferase</keyword>
<dbReference type="InterPro" id="IPR011009">
    <property type="entry name" value="Kinase-like_dom_sf"/>
</dbReference>
<dbReference type="EMBL" id="PDCK01000043">
    <property type="protein sequence ID" value="PRQ30374.1"/>
    <property type="molecule type" value="Genomic_DNA"/>
</dbReference>
<dbReference type="GO" id="GO:0005524">
    <property type="term" value="F:ATP binding"/>
    <property type="evidence" value="ECO:0007669"/>
    <property type="project" value="InterPro"/>
</dbReference>
<name>A0A2P6Q881_ROSCH</name>
<evidence type="ECO:0000256" key="1">
    <source>
        <dbReference type="SAM" id="MobiDB-lite"/>
    </source>
</evidence>
<feature type="region of interest" description="Disordered" evidence="1">
    <location>
        <begin position="1"/>
        <end position="31"/>
    </location>
</feature>
<evidence type="ECO:0000313" key="4">
    <source>
        <dbReference type="Proteomes" id="UP000238479"/>
    </source>
</evidence>
<proteinExistence type="predicted"/>
<dbReference type="Gramene" id="PRQ30374">
    <property type="protein sequence ID" value="PRQ30374"/>
    <property type="gene ID" value="RchiOBHm_Chr5g0023951"/>
</dbReference>
<evidence type="ECO:0000259" key="2">
    <source>
        <dbReference type="PROSITE" id="PS50011"/>
    </source>
</evidence>
<feature type="domain" description="Protein kinase" evidence="2">
    <location>
        <begin position="1"/>
        <end position="148"/>
    </location>
</feature>
<comment type="caution">
    <text evidence="3">The sequence shown here is derived from an EMBL/GenBank/DDBJ whole genome shotgun (WGS) entry which is preliminary data.</text>
</comment>
<dbReference type="PROSITE" id="PS50011">
    <property type="entry name" value="PROTEIN_KINASE_DOM"/>
    <property type="match status" value="1"/>
</dbReference>
<keyword evidence="4" id="KW-1185">Reference proteome</keyword>
<dbReference type="Proteomes" id="UP000238479">
    <property type="component" value="Chromosome 5"/>
</dbReference>
<dbReference type="PANTHER" id="PTHR24347">
    <property type="entry name" value="SERINE/THREONINE-PROTEIN KINASE"/>
    <property type="match status" value="1"/>
</dbReference>
<sequence>MPSQPPPPCRRPQAAQVEPNPLRRRRTTASTLRDLKEAKEEVAKYKIDENVQRETINHRSLRHPNIVRFKEVLLTPSHLAIVMEYVDGGELFERIYSAGRFSEAEVLIFLPATDMWSQILSVHGKLYLMQIHYEMVSLFKIILLLFSC</sequence>
<dbReference type="AlphaFoldDB" id="A0A2P6Q881"/>
<feature type="compositionally biased region" description="Pro residues" evidence="1">
    <location>
        <begin position="1"/>
        <end position="10"/>
    </location>
</feature>
<dbReference type="Pfam" id="PF00069">
    <property type="entry name" value="Pkinase"/>
    <property type="match status" value="1"/>
</dbReference>